<evidence type="ECO:0000259" key="7">
    <source>
        <dbReference type="PROSITE" id="PS51837"/>
    </source>
</evidence>
<comment type="similarity">
    <text evidence="2">Belongs to the CDIP1/LITAF family.</text>
</comment>
<feature type="domain" description="LITAF" evidence="7">
    <location>
        <begin position="106"/>
        <end position="189"/>
    </location>
</feature>
<feature type="transmembrane region" description="Helical" evidence="6">
    <location>
        <begin position="147"/>
        <end position="167"/>
    </location>
</feature>
<dbReference type="Proteomes" id="UP000039865">
    <property type="component" value="Unassembled WGS sequence"/>
</dbReference>
<gene>
    <name evidence="8" type="primary">Contig2711.g2914</name>
    <name evidence="8" type="ORF">STYLEM_10913</name>
</gene>
<accession>A0A078AI58</accession>
<dbReference type="InterPro" id="IPR006629">
    <property type="entry name" value="LITAF"/>
</dbReference>
<dbReference type="InterPro" id="IPR037519">
    <property type="entry name" value="LITAF_fam"/>
</dbReference>
<dbReference type="GO" id="GO:0016020">
    <property type="term" value="C:membrane"/>
    <property type="evidence" value="ECO:0007669"/>
    <property type="project" value="UniProtKB-SubCell"/>
</dbReference>
<evidence type="ECO:0000256" key="2">
    <source>
        <dbReference type="ARBA" id="ARBA00005975"/>
    </source>
</evidence>
<evidence type="ECO:0000256" key="4">
    <source>
        <dbReference type="ARBA" id="ARBA00022833"/>
    </source>
</evidence>
<evidence type="ECO:0000313" key="9">
    <source>
        <dbReference type="Proteomes" id="UP000039865"/>
    </source>
</evidence>
<dbReference type="PANTHER" id="PTHR23292">
    <property type="entry name" value="LIPOPOLYSACCHARIDE-INDUCED TUMOR NECROSIS FACTOR-ALPHA FACTOR"/>
    <property type="match status" value="1"/>
</dbReference>
<keyword evidence="3" id="KW-0479">Metal-binding</keyword>
<dbReference type="PROSITE" id="PS51837">
    <property type="entry name" value="LITAF"/>
    <property type="match status" value="1"/>
</dbReference>
<dbReference type="SMART" id="SM00714">
    <property type="entry name" value="LITAF"/>
    <property type="match status" value="1"/>
</dbReference>
<protein>
    <recommendedName>
        <fullName evidence="7">LITAF domain-containing protein</fullName>
    </recommendedName>
</protein>
<keyword evidence="6" id="KW-1133">Transmembrane helix</keyword>
<dbReference type="GO" id="GO:0008270">
    <property type="term" value="F:zinc ion binding"/>
    <property type="evidence" value="ECO:0007669"/>
    <property type="project" value="TreeGrafter"/>
</dbReference>
<evidence type="ECO:0000256" key="5">
    <source>
        <dbReference type="ARBA" id="ARBA00023136"/>
    </source>
</evidence>
<dbReference type="EMBL" id="CCKQ01010383">
    <property type="protein sequence ID" value="CDW81889.1"/>
    <property type="molecule type" value="Genomic_DNA"/>
</dbReference>
<sequence length="190" mass="22040">MSKAGHQPQSNYNDQNLTPQVVNDIYVGQPIDFIPNSNPYNQMNVNQIQQPLYQPIPQQNFNSQYMLPNQQQPFMNNQMGPQGGYQNYQQPQQMYINHPQAYLPAQQTPKVQFQLREFKKDVLDYQCYHCGESIKTVVTRNVTQTQYLWCVVGGLVFLPLCFIPFLVDDCYKYHHHCPKCNGKIGSSANE</sequence>
<keyword evidence="6" id="KW-0812">Transmembrane</keyword>
<dbReference type="PANTHER" id="PTHR23292:SF6">
    <property type="entry name" value="FI16602P1-RELATED"/>
    <property type="match status" value="1"/>
</dbReference>
<dbReference type="OrthoDB" id="4713066at2759"/>
<keyword evidence="4" id="KW-0862">Zinc</keyword>
<comment type="subcellular location">
    <subcellularLocation>
        <location evidence="1">Membrane</location>
        <topology evidence="1">Peripheral membrane protein</topology>
    </subcellularLocation>
</comment>
<keyword evidence="5 6" id="KW-0472">Membrane</keyword>
<keyword evidence="9" id="KW-1185">Reference proteome</keyword>
<dbReference type="InParanoid" id="A0A078AI58"/>
<dbReference type="Pfam" id="PF10601">
    <property type="entry name" value="zf-LITAF-like"/>
    <property type="match status" value="1"/>
</dbReference>
<evidence type="ECO:0000256" key="1">
    <source>
        <dbReference type="ARBA" id="ARBA00004170"/>
    </source>
</evidence>
<reference evidence="8 9" key="1">
    <citation type="submission" date="2014-06" db="EMBL/GenBank/DDBJ databases">
        <authorList>
            <person name="Swart Estienne"/>
        </authorList>
    </citation>
    <scope>NUCLEOTIDE SEQUENCE [LARGE SCALE GENOMIC DNA]</scope>
    <source>
        <strain evidence="8 9">130c</strain>
    </source>
</reference>
<evidence type="ECO:0000313" key="8">
    <source>
        <dbReference type="EMBL" id="CDW81889.1"/>
    </source>
</evidence>
<evidence type="ECO:0000256" key="3">
    <source>
        <dbReference type="ARBA" id="ARBA00022723"/>
    </source>
</evidence>
<organism evidence="8 9">
    <name type="scientific">Stylonychia lemnae</name>
    <name type="common">Ciliate</name>
    <dbReference type="NCBI Taxonomy" id="5949"/>
    <lineage>
        <taxon>Eukaryota</taxon>
        <taxon>Sar</taxon>
        <taxon>Alveolata</taxon>
        <taxon>Ciliophora</taxon>
        <taxon>Intramacronucleata</taxon>
        <taxon>Spirotrichea</taxon>
        <taxon>Stichotrichia</taxon>
        <taxon>Sporadotrichida</taxon>
        <taxon>Oxytrichidae</taxon>
        <taxon>Stylonychinae</taxon>
        <taxon>Stylonychia</taxon>
    </lineage>
</organism>
<evidence type="ECO:0000256" key="6">
    <source>
        <dbReference type="SAM" id="Phobius"/>
    </source>
</evidence>
<proteinExistence type="inferred from homology"/>
<name>A0A078AI58_STYLE</name>
<dbReference type="AlphaFoldDB" id="A0A078AI58"/>